<evidence type="ECO:0000313" key="2">
    <source>
        <dbReference type="Proteomes" id="UP000552045"/>
    </source>
</evidence>
<dbReference type="Proteomes" id="UP000552045">
    <property type="component" value="Unassembled WGS sequence"/>
</dbReference>
<accession>A0A7Y9EW19</accession>
<sequence>MSRLQLTFACGDYDRTRAIEDGSVHVDGIDVTYLRLPVEETFFRMARYREFDIAEMSLSTYVASLNTLDRGERPPFVALPVYTSRQFRHAGMFINTEAGISSPSDLSGKRIGLPEMQLTACVWQRGILADGYGLPLDASTFYTGGQESPGRIEKAKVDLPFDIRPIPAGRTLSEMLAVGDLDAIFAPRIPSVFGTPGAPVARLFPDAQAAERQYFRDTGIFPIMHVVALRRELYESNRWIAQSLTKALNEAKDRAMERIYDASALHLMEPWLMLHLEEARALMGADYWSYGVDDGNRRVLETFLRYHHEQGLSGSLRSVEDLFAPEALESFVI</sequence>
<protein>
    <submittedName>
        <fullName evidence="1">4,5-dihydroxyphthalate decarboxylase</fullName>
        <ecNumber evidence="1">4.1.1.55</ecNumber>
    </submittedName>
</protein>
<organism evidence="1 2">
    <name type="scientific">Microbacterium pseudoresistens</name>
    <dbReference type="NCBI Taxonomy" id="640634"/>
    <lineage>
        <taxon>Bacteria</taxon>
        <taxon>Bacillati</taxon>
        <taxon>Actinomycetota</taxon>
        <taxon>Actinomycetes</taxon>
        <taxon>Micrococcales</taxon>
        <taxon>Microbacteriaceae</taxon>
        <taxon>Microbacterium</taxon>
    </lineage>
</organism>
<dbReference type="RefSeq" id="WP_179433553.1">
    <property type="nucleotide sequence ID" value="NZ_BAABLC010000002.1"/>
</dbReference>
<name>A0A7Y9EW19_9MICO</name>
<dbReference type="SUPFAM" id="SSF53850">
    <property type="entry name" value="Periplasmic binding protein-like II"/>
    <property type="match status" value="1"/>
</dbReference>
<evidence type="ECO:0000313" key="1">
    <source>
        <dbReference type="EMBL" id="NYD54874.1"/>
    </source>
</evidence>
<dbReference type="EMBL" id="JACCBH010000001">
    <property type="protein sequence ID" value="NYD54874.1"/>
    <property type="molecule type" value="Genomic_DNA"/>
</dbReference>
<reference evidence="1 2" key="1">
    <citation type="submission" date="2020-07" db="EMBL/GenBank/DDBJ databases">
        <title>Sequencing the genomes of 1000 actinobacteria strains.</title>
        <authorList>
            <person name="Klenk H.-P."/>
        </authorList>
    </citation>
    <scope>NUCLEOTIDE SEQUENCE [LARGE SCALE GENOMIC DNA]</scope>
    <source>
        <strain evidence="1 2">DSM 22185</strain>
    </source>
</reference>
<dbReference type="GO" id="GO:0018796">
    <property type="term" value="F:4,5-dihydroxyphthalate decarboxylase activity"/>
    <property type="evidence" value="ECO:0007669"/>
    <property type="project" value="UniProtKB-EC"/>
</dbReference>
<dbReference type="EC" id="4.1.1.55" evidence="1"/>
<keyword evidence="1" id="KW-0456">Lyase</keyword>
<keyword evidence="2" id="KW-1185">Reference proteome</keyword>
<comment type="caution">
    <text evidence="1">The sequence shown here is derived from an EMBL/GenBank/DDBJ whole genome shotgun (WGS) entry which is preliminary data.</text>
</comment>
<dbReference type="Gene3D" id="3.40.190.10">
    <property type="entry name" value="Periplasmic binding protein-like II"/>
    <property type="match status" value="1"/>
</dbReference>
<gene>
    <name evidence="1" type="ORF">BKA02_001929</name>
</gene>
<dbReference type="AlphaFoldDB" id="A0A7Y9EW19"/>
<proteinExistence type="predicted"/>